<evidence type="ECO:0000259" key="2">
    <source>
        <dbReference type="Pfam" id="PF20680"/>
    </source>
</evidence>
<keyword evidence="1" id="KW-0732">Signal</keyword>
<dbReference type="PANTHER" id="PTHR37391:SF2">
    <property type="entry name" value="E3 UBIQUITIN-PROTEIN LIGASE"/>
    <property type="match status" value="1"/>
</dbReference>
<reference evidence="3" key="1">
    <citation type="submission" date="2021-01" db="EMBL/GenBank/DDBJ databases">
        <authorList>
            <person name="Corre E."/>
            <person name="Pelletier E."/>
            <person name="Niang G."/>
            <person name="Scheremetjew M."/>
            <person name="Finn R."/>
            <person name="Kale V."/>
            <person name="Holt S."/>
            <person name="Cochrane G."/>
            <person name="Meng A."/>
            <person name="Brown T."/>
            <person name="Cohen L."/>
        </authorList>
    </citation>
    <scope>NUCLEOTIDE SEQUENCE</scope>
    <source>
        <strain evidence="3">308</strain>
    </source>
</reference>
<gene>
    <name evidence="3" type="ORF">CHYS00102_LOCUS20378</name>
</gene>
<dbReference type="PANTHER" id="PTHR37391">
    <property type="entry name" value="E3 UBIQUITIN-PROTEIN LIGASE"/>
    <property type="match status" value="1"/>
</dbReference>
<protein>
    <recommendedName>
        <fullName evidence="2">DUF6817 domain-containing protein</fullName>
    </recommendedName>
</protein>
<dbReference type="Pfam" id="PF20680">
    <property type="entry name" value="DUF6817"/>
    <property type="match status" value="1"/>
</dbReference>
<feature type="signal peptide" evidence="1">
    <location>
        <begin position="1"/>
        <end position="26"/>
    </location>
</feature>
<proteinExistence type="predicted"/>
<dbReference type="AlphaFoldDB" id="A0A7S1FWQ6"/>
<organism evidence="3">
    <name type="scientific">Corethron hystrix</name>
    <dbReference type="NCBI Taxonomy" id="216773"/>
    <lineage>
        <taxon>Eukaryota</taxon>
        <taxon>Sar</taxon>
        <taxon>Stramenopiles</taxon>
        <taxon>Ochrophyta</taxon>
        <taxon>Bacillariophyta</taxon>
        <taxon>Coscinodiscophyceae</taxon>
        <taxon>Corethrophycidae</taxon>
        <taxon>Corethrales</taxon>
        <taxon>Corethraceae</taxon>
        <taxon>Corethron</taxon>
    </lineage>
</organism>
<sequence>MKNDGFRCALVIRVALLGWAVLGLEAHNVKNGSCPLRNATDVPAAALEKEAVSRLPSNATDLLQVKIPSMPSKIEHLLHERWDELDFDGRTMLSRAASPAAYEFPHARDTFVSHLRGTFGILAAWDQPPAVKRTGLLHTAYSGDLFQFYLYDAASSSDRAKVASVIGSEAEALTWLFGTVNRDMLCNFRNSVTKAESASTIEGPAVITHRLNGTITMSERDIANILMVTIADYLDQMVDTNGWKDHHQVDVPDVLYPGDGKPAVALYWMSSVCRAIRDHLEVVPLVFRRCTEVLSHADETAARDRYWDVTLHEKKMTADRQIELLRESVSLNPHVGEPHLLLSQLYFRQGDYLAAATEARESLEKLYVLASAWDKRRSYGQWVGFARVMLLRANRRLLDMSHSLPVTGIENAGGLPLVSLSSLFQTSKAKEMTSATITEISTF</sequence>
<dbReference type="InterPro" id="IPR049202">
    <property type="entry name" value="DUF6817"/>
</dbReference>
<evidence type="ECO:0000313" key="3">
    <source>
        <dbReference type="EMBL" id="CAD8893169.1"/>
    </source>
</evidence>
<feature type="chain" id="PRO_5030621646" description="DUF6817 domain-containing protein" evidence="1">
    <location>
        <begin position="27"/>
        <end position="443"/>
    </location>
</feature>
<feature type="domain" description="DUF6817" evidence="2">
    <location>
        <begin position="100"/>
        <end position="182"/>
    </location>
</feature>
<evidence type="ECO:0000256" key="1">
    <source>
        <dbReference type="SAM" id="SignalP"/>
    </source>
</evidence>
<accession>A0A7S1FWQ6</accession>
<dbReference type="EMBL" id="HBFR01028107">
    <property type="protein sequence ID" value="CAD8893169.1"/>
    <property type="molecule type" value="Transcribed_RNA"/>
</dbReference>
<name>A0A7S1FWQ6_9STRA</name>